<evidence type="ECO:0000256" key="1">
    <source>
        <dbReference type="ARBA" id="ARBA00001974"/>
    </source>
</evidence>
<feature type="domain" description="Acyl-CoA dehydrogenase/oxidase N-terminal" evidence="7">
    <location>
        <begin position="22"/>
        <end position="133"/>
    </location>
</feature>
<dbReference type="Proteomes" id="UP000315235">
    <property type="component" value="Unassembled WGS sequence"/>
</dbReference>
<feature type="region of interest" description="Disordered" evidence="5">
    <location>
        <begin position="387"/>
        <end position="411"/>
    </location>
</feature>
<dbReference type="InterPro" id="IPR009100">
    <property type="entry name" value="AcylCoA_DH/oxidase_NM_dom_sf"/>
</dbReference>
<dbReference type="GO" id="GO:0016627">
    <property type="term" value="F:oxidoreductase activity, acting on the CH-CH group of donors"/>
    <property type="evidence" value="ECO:0007669"/>
    <property type="project" value="InterPro"/>
</dbReference>
<dbReference type="InterPro" id="IPR013786">
    <property type="entry name" value="AcylCoA_DH/ox_N"/>
</dbReference>
<dbReference type="SUPFAM" id="SSF47203">
    <property type="entry name" value="Acyl-CoA dehydrogenase C-terminal domain-like"/>
    <property type="match status" value="1"/>
</dbReference>
<dbReference type="SUPFAM" id="SSF56645">
    <property type="entry name" value="Acyl-CoA dehydrogenase NM domain-like"/>
    <property type="match status" value="1"/>
</dbReference>
<dbReference type="InterPro" id="IPR037069">
    <property type="entry name" value="AcylCoA_DH/ox_N_sf"/>
</dbReference>
<dbReference type="Gene3D" id="1.10.540.10">
    <property type="entry name" value="Acyl-CoA dehydrogenase/oxidase, N-terminal domain"/>
    <property type="match status" value="1"/>
</dbReference>
<dbReference type="Pfam" id="PF02771">
    <property type="entry name" value="Acyl-CoA_dh_N"/>
    <property type="match status" value="1"/>
</dbReference>
<evidence type="ECO:0000313" key="9">
    <source>
        <dbReference type="Proteomes" id="UP000315235"/>
    </source>
</evidence>
<evidence type="ECO:0000256" key="4">
    <source>
        <dbReference type="ARBA" id="ARBA00022827"/>
    </source>
</evidence>
<proteinExistence type="inferred from homology"/>
<dbReference type="InterPro" id="IPR046373">
    <property type="entry name" value="Acyl-CoA_Oxase/DH_mid-dom_sf"/>
</dbReference>
<accession>A0A553H2B3</accession>
<dbReference type="Pfam" id="PF00441">
    <property type="entry name" value="Acyl-CoA_dh_1"/>
    <property type="match status" value="1"/>
</dbReference>
<evidence type="ECO:0000259" key="6">
    <source>
        <dbReference type="Pfam" id="PF00441"/>
    </source>
</evidence>
<evidence type="ECO:0000259" key="7">
    <source>
        <dbReference type="Pfam" id="PF02771"/>
    </source>
</evidence>
<evidence type="ECO:0000256" key="5">
    <source>
        <dbReference type="SAM" id="MobiDB-lite"/>
    </source>
</evidence>
<name>A0A553H2B3_9PSED</name>
<sequence length="411" mass="43155">MAARLPRGACSDRRGTMDYRFSDTQRQRVEAAFAFARGELAPHSDDWDREGHFPLKAIARAAAQGYLGLSASPAHGGLGLSALDESLVLEQLASGCGATAAFIALHNVAAWTVDRFADDALKAHWLSRLCAGEVLVAFALGEATPTPLRATRDDDGYRLDGLPGAVPAAAASDLLLVDAELEDAGPTLFLLPVAAEGVGFGAEEPRSGWRALPSRPLRIDSARVAAGQRLGAEGQATEALRRARERAHLALAAVAVGNAQAALGQVLRDPRHTGVPEPSPLTVDQVPEALAEPYAALIAGQQLVRLAAGQLDDDAPQAGLLCAAAKHYTDHHGPRLCRAALQLRASSGYLNDYALDRRARDSEMHTGVQGRDEHLRAAIARRLHASQALQAPPQAAASEAAAESEAPCAAP</sequence>
<dbReference type="PANTHER" id="PTHR43831">
    <property type="entry name" value="ISOBUTYRYL-COA DEHYDROGENASE"/>
    <property type="match status" value="1"/>
</dbReference>
<dbReference type="InterPro" id="IPR036250">
    <property type="entry name" value="AcylCo_DH-like_C"/>
</dbReference>
<dbReference type="AlphaFoldDB" id="A0A553H2B3"/>
<keyword evidence="9" id="KW-1185">Reference proteome</keyword>
<feature type="domain" description="Acyl-CoA dehydrogenase/oxidase C-terminal" evidence="6">
    <location>
        <begin position="249"/>
        <end position="383"/>
    </location>
</feature>
<organism evidence="8 9">
    <name type="scientific">Pseudomonas mangiferae</name>
    <dbReference type="NCBI Taxonomy" id="2593654"/>
    <lineage>
        <taxon>Bacteria</taxon>
        <taxon>Pseudomonadati</taxon>
        <taxon>Pseudomonadota</taxon>
        <taxon>Gammaproteobacteria</taxon>
        <taxon>Pseudomonadales</taxon>
        <taxon>Pseudomonadaceae</taxon>
        <taxon>Pseudomonas</taxon>
    </lineage>
</organism>
<evidence type="ECO:0000256" key="2">
    <source>
        <dbReference type="ARBA" id="ARBA00009347"/>
    </source>
</evidence>
<evidence type="ECO:0000256" key="3">
    <source>
        <dbReference type="ARBA" id="ARBA00022630"/>
    </source>
</evidence>
<dbReference type="Gene3D" id="1.20.140.10">
    <property type="entry name" value="Butyryl-CoA Dehydrogenase, subunit A, domain 3"/>
    <property type="match status" value="1"/>
</dbReference>
<dbReference type="PANTHER" id="PTHR43831:SF1">
    <property type="entry name" value="ISOBUTYRYL-COA DEHYDROGENASE, MITOCHONDRIAL"/>
    <property type="match status" value="1"/>
</dbReference>
<dbReference type="InterPro" id="IPR052547">
    <property type="entry name" value="Mito_Isobutyryl-CoADH"/>
</dbReference>
<comment type="cofactor">
    <cofactor evidence="1">
        <name>FAD</name>
        <dbReference type="ChEBI" id="CHEBI:57692"/>
    </cofactor>
</comment>
<comment type="caution">
    <text evidence="8">The sequence shown here is derived from an EMBL/GenBank/DDBJ whole genome shotgun (WGS) entry which is preliminary data.</text>
</comment>
<comment type="similarity">
    <text evidence="2">Belongs to the acyl-CoA dehydrogenase family.</text>
</comment>
<protein>
    <submittedName>
        <fullName evidence="8">Acyl-CoA dehydrogenase</fullName>
    </submittedName>
</protein>
<dbReference type="GO" id="GO:0050660">
    <property type="term" value="F:flavin adenine dinucleotide binding"/>
    <property type="evidence" value="ECO:0007669"/>
    <property type="project" value="InterPro"/>
</dbReference>
<keyword evidence="4" id="KW-0274">FAD</keyword>
<dbReference type="EMBL" id="VJOY01000003">
    <property type="protein sequence ID" value="TRX75901.1"/>
    <property type="molecule type" value="Genomic_DNA"/>
</dbReference>
<dbReference type="Gene3D" id="2.40.110.10">
    <property type="entry name" value="Butyryl-CoA Dehydrogenase, subunit A, domain 2"/>
    <property type="match status" value="1"/>
</dbReference>
<dbReference type="OrthoDB" id="9770681at2"/>
<reference evidence="8 9" key="1">
    <citation type="submission" date="2019-07" db="EMBL/GenBank/DDBJ databases">
        <title>Pseudomonas mangiferae sp. nov., isolated from bark of mango tree in Thailand.</title>
        <authorList>
            <person name="Srisuk N."/>
            <person name="Anurat P."/>
        </authorList>
    </citation>
    <scope>NUCLEOTIDE SEQUENCE [LARGE SCALE GENOMIC DNA]</scope>
    <source>
        <strain evidence="8 9">DMKU_BBB3-04</strain>
    </source>
</reference>
<gene>
    <name evidence="8" type="ORF">FM069_05555</name>
</gene>
<keyword evidence="3" id="KW-0285">Flavoprotein</keyword>
<evidence type="ECO:0000313" key="8">
    <source>
        <dbReference type="EMBL" id="TRX75901.1"/>
    </source>
</evidence>
<dbReference type="InterPro" id="IPR009075">
    <property type="entry name" value="AcylCo_DH/oxidase_C"/>
</dbReference>